<evidence type="ECO:0000256" key="1">
    <source>
        <dbReference type="SAM" id="MobiDB-lite"/>
    </source>
</evidence>
<feature type="region of interest" description="Disordered" evidence="1">
    <location>
        <begin position="1"/>
        <end position="23"/>
    </location>
</feature>
<dbReference type="GeneID" id="71991209"/>
<organism evidence="2 3">
    <name type="scientific">Passalora fulva</name>
    <name type="common">Tomato leaf mold</name>
    <name type="synonym">Cladosporium fulvum</name>
    <dbReference type="NCBI Taxonomy" id="5499"/>
    <lineage>
        <taxon>Eukaryota</taxon>
        <taxon>Fungi</taxon>
        <taxon>Dikarya</taxon>
        <taxon>Ascomycota</taxon>
        <taxon>Pezizomycotina</taxon>
        <taxon>Dothideomycetes</taxon>
        <taxon>Dothideomycetidae</taxon>
        <taxon>Mycosphaerellales</taxon>
        <taxon>Mycosphaerellaceae</taxon>
        <taxon>Fulvia</taxon>
    </lineage>
</organism>
<feature type="region of interest" description="Disordered" evidence="1">
    <location>
        <begin position="48"/>
        <end position="72"/>
    </location>
</feature>
<accession>A0A9Q8PDU1</accession>
<dbReference type="RefSeq" id="XP_047764963.1">
    <property type="nucleotide sequence ID" value="XM_047910479.1"/>
</dbReference>
<reference evidence="2" key="1">
    <citation type="submission" date="2021-12" db="EMBL/GenBank/DDBJ databases">
        <authorList>
            <person name="Zaccaron A."/>
            <person name="Stergiopoulos I."/>
        </authorList>
    </citation>
    <scope>NUCLEOTIDE SEQUENCE</scope>
    <source>
        <strain evidence="2">Race5_Kim</strain>
    </source>
</reference>
<dbReference type="AlphaFoldDB" id="A0A9Q8PDU1"/>
<protein>
    <submittedName>
        <fullName evidence="2">Uncharacterized protein</fullName>
    </submittedName>
</protein>
<dbReference type="Proteomes" id="UP000756132">
    <property type="component" value="Chromosome 8"/>
</dbReference>
<dbReference type="EMBL" id="CP090170">
    <property type="protein sequence ID" value="UJO20597.1"/>
    <property type="molecule type" value="Genomic_DNA"/>
</dbReference>
<proteinExistence type="predicted"/>
<name>A0A9Q8PDU1_PASFU</name>
<dbReference type="KEGG" id="ffu:CLAFUR5_11331"/>
<keyword evidence="3" id="KW-1185">Reference proteome</keyword>
<evidence type="ECO:0000313" key="3">
    <source>
        <dbReference type="Proteomes" id="UP000756132"/>
    </source>
</evidence>
<sequence length="72" mass="8253">MPQPTTNPSTTPADPASEPPCHHHNHALEYYQQMLLDLEQKNKQKLLEARREQVPDEQGPEDTVMVYAESKL</sequence>
<reference evidence="2" key="2">
    <citation type="journal article" date="2022" name="Microb. Genom.">
        <title>A chromosome-scale genome assembly of the tomato pathogen Cladosporium fulvum reveals a compartmentalized genome architecture and the presence of a dispensable chromosome.</title>
        <authorList>
            <person name="Zaccaron A.Z."/>
            <person name="Chen L.H."/>
            <person name="Samaras A."/>
            <person name="Stergiopoulos I."/>
        </authorList>
    </citation>
    <scope>NUCLEOTIDE SEQUENCE</scope>
    <source>
        <strain evidence="2">Race5_Kim</strain>
    </source>
</reference>
<evidence type="ECO:0000313" key="2">
    <source>
        <dbReference type="EMBL" id="UJO20597.1"/>
    </source>
</evidence>
<gene>
    <name evidence="2" type="ORF">CLAFUR5_11331</name>
</gene>
<feature type="compositionally biased region" description="Polar residues" evidence="1">
    <location>
        <begin position="1"/>
        <end position="12"/>
    </location>
</feature>